<feature type="compositionally biased region" description="Basic and acidic residues" evidence="1">
    <location>
        <begin position="27"/>
        <end position="36"/>
    </location>
</feature>
<dbReference type="EMBL" id="JACSDY010000004">
    <property type="protein sequence ID" value="KAF7429997.1"/>
    <property type="molecule type" value="Genomic_DNA"/>
</dbReference>
<dbReference type="Proteomes" id="UP000600918">
    <property type="component" value="Unassembled WGS sequence"/>
</dbReference>
<name>A0A834P6T6_VESPE</name>
<keyword evidence="3" id="KW-1185">Reference proteome</keyword>
<reference evidence="2" key="1">
    <citation type="journal article" date="2020" name="G3 (Bethesda)">
        <title>High-Quality Assemblies for Three Invasive Social Wasps from the &lt;i&gt;Vespula&lt;/i&gt; Genus.</title>
        <authorList>
            <person name="Harrop T.W.R."/>
            <person name="Guhlin J."/>
            <person name="McLaughlin G.M."/>
            <person name="Permina E."/>
            <person name="Stockwell P."/>
            <person name="Gilligan J."/>
            <person name="Le Lec M.F."/>
            <person name="Gruber M.A.M."/>
            <person name="Quinn O."/>
            <person name="Lovegrove M."/>
            <person name="Duncan E.J."/>
            <person name="Remnant E.J."/>
            <person name="Van Eeckhoven J."/>
            <person name="Graham B."/>
            <person name="Knapp R.A."/>
            <person name="Langford K.W."/>
            <person name="Kronenberg Z."/>
            <person name="Press M.O."/>
            <person name="Eacker S.M."/>
            <person name="Wilson-Rankin E.E."/>
            <person name="Purcell J."/>
            <person name="Lester P.J."/>
            <person name="Dearden P.K."/>
        </authorList>
    </citation>
    <scope>NUCLEOTIDE SEQUENCE</scope>
    <source>
        <strain evidence="2">Volc-1</strain>
    </source>
</reference>
<proteinExistence type="predicted"/>
<organism evidence="2 3">
    <name type="scientific">Vespula pensylvanica</name>
    <name type="common">Western yellow jacket</name>
    <name type="synonym">Wasp</name>
    <dbReference type="NCBI Taxonomy" id="30213"/>
    <lineage>
        <taxon>Eukaryota</taxon>
        <taxon>Metazoa</taxon>
        <taxon>Ecdysozoa</taxon>
        <taxon>Arthropoda</taxon>
        <taxon>Hexapoda</taxon>
        <taxon>Insecta</taxon>
        <taxon>Pterygota</taxon>
        <taxon>Neoptera</taxon>
        <taxon>Endopterygota</taxon>
        <taxon>Hymenoptera</taxon>
        <taxon>Apocrita</taxon>
        <taxon>Aculeata</taxon>
        <taxon>Vespoidea</taxon>
        <taxon>Vespidae</taxon>
        <taxon>Vespinae</taxon>
        <taxon>Vespula</taxon>
    </lineage>
</organism>
<evidence type="ECO:0000256" key="1">
    <source>
        <dbReference type="SAM" id="MobiDB-lite"/>
    </source>
</evidence>
<protein>
    <submittedName>
        <fullName evidence="2">Uncharacterized protein</fullName>
    </submittedName>
</protein>
<sequence>MACHRDKSTPSNSPAATENIFEASGEIADREKRKVTDGFVGEEDEEEKEEEEEEVEEDEEEKEEEEEEEVKVEMEVEEKSSLGKRKRWGFLEYGYQGGSSYKIQFLGCRFNTTHTMRIFHLLSTFRWYVGIRLDRPVPFIV</sequence>
<evidence type="ECO:0000313" key="2">
    <source>
        <dbReference type="EMBL" id="KAF7429997.1"/>
    </source>
</evidence>
<feature type="region of interest" description="Disordered" evidence="1">
    <location>
        <begin position="1"/>
        <end position="76"/>
    </location>
</feature>
<dbReference type="AlphaFoldDB" id="A0A834P6T6"/>
<comment type="caution">
    <text evidence="2">The sequence shown here is derived from an EMBL/GenBank/DDBJ whole genome shotgun (WGS) entry which is preliminary data.</text>
</comment>
<feature type="compositionally biased region" description="Acidic residues" evidence="1">
    <location>
        <begin position="40"/>
        <end position="70"/>
    </location>
</feature>
<gene>
    <name evidence="2" type="ORF">H0235_006395</name>
</gene>
<accession>A0A834P6T6</accession>
<evidence type="ECO:0000313" key="3">
    <source>
        <dbReference type="Proteomes" id="UP000600918"/>
    </source>
</evidence>